<sequence>MCHITYHHFPGCGHIANVTATTCLDFTHYLRSQPDQFIKCEDAEIQHDLLADDPQVKCRQCITDSSVTEAGASEPSSSAYHPIEGLDANSLPFEFAVCATRPPLREVQVPQHPLSNRSMYADDFGRGISPETDSSARLFSVVSDNHDVEEQYMSDSCSVVSGGGPEHSGSPFSDETQVLRSVEYFADLTPQVIQGRVLVNVNSPHESSLIVDERTSRYCVRTSELTENVENVNSFSSYDDPSISSAVEKV</sequence>
<reference evidence="1" key="2">
    <citation type="journal article" date="2023" name="IMA Fungus">
        <title>Comparative genomic study of the Penicillium genus elucidates a diverse pangenome and 15 lateral gene transfer events.</title>
        <authorList>
            <person name="Petersen C."/>
            <person name="Sorensen T."/>
            <person name="Nielsen M.R."/>
            <person name="Sondergaard T.E."/>
            <person name="Sorensen J.L."/>
            <person name="Fitzpatrick D.A."/>
            <person name="Frisvad J.C."/>
            <person name="Nielsen K.L."/>
        </authorList>
    </citation>
    <scope>NUCLEOTIDE SEQUENCE</scope>
    <source>
        <strain evidence="1">IBT 30761</strain>
    </source>
</reference>
<organism evidence="1 2">
    <name type="scientific">Penicillium argentinense</name>
    <dbReference type="NCBI Taxonomy" id="1131581"/>
    <lineage>
        <taxon>Eukaryota</taxon>
        <taxon>Fungi</taxon>
        <taxon>Dikarya</taxon>
        <taxon>Ascomycota</taxon>
        <taxon>Pezizomycotina</taxon>
        <taxon>Eurotiomycetes</taxon>
        <taxon>Eurotiomycetidae</taxon>
        <taxon>Eurotiales</taxon>
        <taxon>Aspergillaceae</taxon>
        <taxon>Penicillium</taxon>
    </lineage>
</organism>
<comment type="caution">
    <text evidence="1">The sequence shown here is derived from an EMBL/GenBank/DDBJ whole genome shotgun (WGS) entry which is preliminary data.</text>
</comment>
<gene>
    <name evidence="1" type="ORF">N7532_005740</name>
</gene>
<name>A0A9W9FEK5_9EURO</name>
<keyword evidence="2" id="KW-1185">Reference proteome</keyword>
<dbReference type="EMBL" id="JAPQKI010000005">
    <property type="protein sequence ID" value="KAJ5098739.1"/>
    <property type="molecule type" value="Genomic_DNA"/>
</dbReference>
<reference evidence="1" key="1">
    <citation type="submission" date="2022-11" db="EMBL/GenBank/DDBJ databases">
        <authorList>
            <person name="Petersen C."/>
        </authorList>
    </citation>
    <scope>NUCLEOTIDE SEQUENCE</scope>
    <source>
        <strain evidence="1">IBT 30761</strain>
    </source>
</reference>
<proteinExistence type="predicted"/>
<dbReference type="RefSeq" id="XP_056474393.1">
    <property type="nucleotide sequence ID" value="XM_056618234.1"/>
</dbReference>
<accession>A0A9W9FEK5</accession>
<dbReference type="GeneID" id="81357213"/>
<dbReference type="OrthoDB" id="4511119at2759"/>
<dbReference type="AlphaFoldDB" id="A0A9W9FEK5"/>
<evidence type="ECO:0000313" key="2">
    <source>
        <dbReference type="Proteomes" id="UP001149074"/>
    </source>
</evidence>
<protein>
    <submittedName>
        <fullName evidence="1">Uncharacterized protein</fullName>
    </submittedName>
</protein>
<evidence type="ECO:0000313" key="1">
    <source>
        <dbReference type="EMBL" id="KAJ5098739.1"/>
    </source>
</evidence>
<dbReference type="Proteomes" id="UP001149074">
    <property type="component" value="Unassembled WGS sequence"/>
</dbReference>